<dbReference type="InterPro" id="IPR036425">
    <property type="entry name" value="MoaB/Mog-like_dom_sf"/>
</dbReference>
<keyword evidence="6" id="KW-0460">Magnesium</keyword>
<evidence type="ECO:0000256" key="5">
    <source>
        <dbReference type="ARBA" id="ARBA00047317"/>
    </source>
</evidence>
<dbReference type="Pfam" id="PF03454">
    <property type="entry name" value="MoeA_C"/>
    <property type="match status" value="1"/>
</dbReference>
<dbReference type="EMBL" id="BAAAEI010000006">
    <property type="protein sequence ID" value="GAA0345317.1"/>
    <property type="molecule type" value="Genomic_DNA"/>
</dbReference>
<feature type="domain" description="MoaB/Mog" evidence="7">
    <location>
        <begin position="189"/>
        <end position="326"/>
    </location>
</feature>
<dbReference type="Gene3D" id="2.40.340.10">
    <property type="entry name" value="MoeA, C-terminal, domain IV"/>
    <property type="match status" value="1"/>
</dbReference>
<comment type="function">
    <text evidence="1 6">Catalyzes the insertion of molybdate into adenylated molybdopterin with the concomitant release of AMP.</text>
</comment>
<dbReference type="PROSITE" id="PS01079">
    <property type="entry name" value="MOCF_BIOSYNTHESIS_2"/>
    <property type="match status" value="1"/>
</dbReference>
<dbReference type="InterPro" id="IPR038987">
    <property type="entry name" value="MoeA-like"/>
</dbReference>
<sequence>MSENHSSPCDNAPTMMPVEQAINLMLASLRCEQAKMPIQLDAALGAILADDILAALAIPPHDNSSMDGYALRAEDLQDKDSLQLIGSSFAGAPFTGQVQKGQTVRIMTGAVIPTGADAVVMQEQTKANGEQIHFLSQPVKGQNIRRQGEDIATGQILFSAGHRLRAVDLGLLASLGIAEVNVYQPLKVALMSSGDELVAPGTALADGQIYDSNRAVLRAQLQQLGIDVLDLGIVPDSKQALRLALSQAAAECDALISSGGVSVGEADFTKEILAELGEIGFWKLAIKPGKPFAFGNLGGCVFFGLPGNPVSAYVTFDYLVRPALAVMAGQERQNSRQFSAETIVSLKKRPGRMDLQRGIYWQNEDGQLQVKSTGNQGSGVLTSIGQANCYIVLEQERGNVEPGERVHIQPF</sequence>
<dbReference type="NCBIfam" id="TIGR00177">
    <property type="entry name" value="molyb_syn"/>
    <property type="match status" value="1"/>
</dbReference>
<dbReference type="InterPro" id="IPR008284">
    <property type="entry name" value="MoCF_biosynth_CS"/>
</dbReference>
<dbReference type="PANTHER" id="PTHR10192:SF5">
    <property type="entry name" value="GEPHYRIN"/>
    <property type="match status" value="1"/>
</dbReference>
<dbReference type="SMART" id="SM00852">
    <property type="entry name" value="MoCF_biosynth"/>
    <property type="match status" value="1"/>
</dbReference>
<dbReference type="Gene3D" id="2.170.190.11">
    <property type="entry name" value="Molybdopterin biosynthesis moea protein, domain 3"/>
    <property type="match status" value="1"/>
</dbReference>
<dbReference type="NCBIfam" id="NF045515">
    <property type="entry name" value="Glp_gephyrin"/>
    <property type="match status" value="1"/>
</dbReference>
<evidence type="ECO:0000259" key="7">
    <source>
        <dbReference type="SMART" id="SM00852"/>
    </source>
</evidence>
<evidence type="ECO:0000256" key="1">
    <source>
        <dbReference type="ARBA" id="ARBA00002901"/>
    </source>
</evidence>
<comment type="cofactor">
    <cofactor evidence="6">
        <name>Mg(2+)</name>
        <dbReference type="ChEBI" id="CHEBI:18420"/>
    </cofactor>
</comment>
<comment type="catalytic activity">
    <reaction evidence="5">
        <text>adenylyl-molybdopterin + molybdate = Mo-molybdopterin + AMP + H(+)</text>
        <dbReference type="Rhea" id="RHEA:35047"/>
        <dbReference type="ChEBI" id="CHEBI:15378"/>
        <dbReference type="ChEBI" id="CHEBI:36264"/>
        <dbReference type="ChEBI" id="CHEBI:62727"/>
        <dbReference type="ChEBI" id="CHEBI:71302"/>
        <dbReference type="ChEBI" id="CHEBI:456215"/>
        <dbReference type="EC" id="2.10.1.1"/>
    </reaction>
</comment>
<dbReference type="Pfam" id="PF03453">
    <property type="entry name" value="MoeA_N"/>
    <property type="match status" value="1"/>
</dbReference>
<protein>
    <recommendedName>
        <fullName evidence="6">Molybdopterin molybdenumtransferase</fullName>
        <ecNumber evidence="6">2.10.1.1</ecNumber>
    </recommendedName>
</protein>
<accession>A0ABP3GHZ0</accession>
<keyword evidence="4 6" id="KW-0501">Molybdenum cofactor biosynthesis</keyword>
<dbReference type="Gene3D" id="3.40.980.10">
    <property type="entry name" value="MoaB/Mog-like domain"/>
    <property type="match status" value="1"/>
</dbReference>
<dbReference type="InterPro" id="IPR005110">
    <property type="entry name" value="MoeA_linker/N"/>
</dbReference>
<evidence type="ECO:0000313" key="9">
    <source>
        <dbReference type="Proteomes" id="UP001501757"/>
    </source>
</evidence>
<dbReference type="InterPro" id="IPR036135">
    <property type="entry name" value="MoeA_linker/N_sf"/>
</dbReference>
<evidence type="ECO:0000256" key="3">
    <source>
        <dbReference type="ARBA" id="ARBA00010763"/>
    </source>
</evidence>
<name>A0ABP3GHZ0_9ALTE</name>
<keyword evidence="6" id="KW-0808">Transferase</keyword>
<dbReference type="PANTHER" id="PTHR10192">
    <property type="entry name" value="MOLYBDOPTERIN BIOSYNTHESIS PROTEIN"/>
    <property type="match status" value="1"/>
</dbReference>
<dbReference type="InterPro" id="IPR001453">
    <property type="entry name" value="MoaB/Mog_dom"/>
</dbReference>
<proteinExistence type="inferred from homology"/>
<dbReference type="SUPFAM" id="SSF63882">
    <property type="entry name" value="MoeA N-terminal region -like"/>
    <property type="match status" value="1"/>
</dbReference>
<gene>
    <name evidence="8" type="primary">moeA</name>
    <name evidence="8" type="ORF">GCM10009092_07240</name>
</gene>
<dbReference type="Pfam" id="PF00994">
    <property type="entry name" value="MoCF_biosynth"/>
    <property type="match status" value="1"/>
</dbReference>
<evidence type="ECO:0000256" key="6">
    <source>
        <dbReference type="RuleBase" id="RU365090"/>
    </source>
</evidence>
<dbReference type="CDD" id="cd00887">
    <property type="entry name" value="MoeA"/>
    <property type="match status" value="1"/>
</dbReference>
<dbReference type="InterPro" id="IPR005111">
    <property type="entry name" value="MoeA_C_domain_IV"/>
</dbReference>
<dbReference type="Proteomes" id="UP001501757">
    <property type="component" value="Unassembled WGS sequence"/>
</dbReference>
<dbReference type="Gene3D" id="3.90.105.10">
    <property type="entry name" value="Molybdopterin biosynthesis moea protein, domain 2"/>
    <property type="match status" value="1"/>
</dbReference>
<keyword evidence="6" id="KW-0500">Molybdenum</keyword>
<comment type="caution">
    <text evidence="8">The sequence shown here is derived from an EMBL/GenBank/DDBJ whole genome shotgun (WGS) entry which is preliminary data.</text>
</comment>
<organism evidence="8 9">
    <name type="scientific">Bowmanella denitrificans</name>
    <dbReference type="NCBI Taxonomy" id="366582"/>
    <lineage>
        <taxon>Bacteria</taxon>
        <taxon>Pseudomonadati</taxon>
        <taxon>Pseudomonadota</taxon>
        <taxon>Gammaproteobacteria</taxon>
        <taxon>Alteromonadales</taxon>
        <taxon>Alteromonadaceae</taxon>
        <taxon>Bowmanella</taxon>
    </lineage>
</organism>
<comment type="pathway">
    <text evidence="2 6">Cofactor biosynthesis; molybdopterin biosynthesis.</text>
</comment>
<dbReference type="SUPFAM" id="SSF53218">
    <property type="entry name" value="Molybdenum cofactor biosynthesis proteins"/>
    <property type="match status" value="1"/>
</dbReference>
<evidence type="ECO:0000313" key="8">
    <source>
        <dbReference type="EMBL" id="GAA0345317.1"/>
    </source>
</evidence>
<dbReference type="EC" id="2.10.1.1" evidence="6"/>
<dbReference type="SUPFAM" id="SSF63867">
    <property type="entry name" value="MoeA C-terminal domain-like"/>
    <property type="match status" value="1"/>
</dbReference>
<reference evidence="9" key="1">
    <citation type="journal article" date="2019" name="Int. J. Syst. Evol. Microbiol.">
        <title>The Global Catalogue of Microorganisms (GCM) 10K type strain sequencing project: providing services to taxonomists for standard genome sequencing and annotation.</title>
        <authorList>
            <consortium name="The Broad Institute Genomics Platform"/>
            <consortium name="The Broad Institute Genome Sequencing Center for Infectious Disease"/>
            <person name="Wu L."/>
            <person name="Ma J."/>
        </authorList>
    </citation>
    <scope>NUCLEOTIDE SEQUENCE [LARGE SCALE GENOMIC DNA]</scope>
    <source>
        <strain evidence="9">JCM 13378</strain>
    </source>
</reference>
<keyword evidence="6" id="KW-0479">Metal-binding</keyword>
<dbReference type="InterPro" id="IPR036688">
    <property type="entry name" value="MoeA_C_domain_IV_sf"/>
</dbReference>
<evidence type="ECO:0000256" key="2">
    <source>
        <dbReference type="ARBA" id="ARBA00005046"/>
    </source>
</evidence>
<evidence type="ECO:0000256" key="4">
    <source>
        <dbReference type="ARBA" id="ARBA00023150"/>
    </source>
</evidence>
<keyword evidence="9" id="KW-1185">Reference proteome</keyword>
<comment type="similarity">
    <text evidence="3 6">Belongs to the MoeA family.</text>
</comment>
<dbReference type="RefSeq" id="WP_343841873.1">
    <property type="nucleotide sequence ID" value="NZ_BAAAEI010000006.1"/>
</dbReference>